<evidence type="ECO:0000313" key="3">
    <source>
        <dbReference type="Proteomes" id="UP000271241"/>
    </source>
</evidence>
<proteinExistence type="predicted"/>
<dbReference type="GO" id="GO:0009966">
    <property type="term" value="P:regulation of signal transduction"/>
    <property type="evidence" value="ECO:0007669"/>
    <property type="project" value="InterPro"/>
</dbReference>
<feature type="region of interest" description="Disordered" evidence="1">
    <location>
        <begin position="78"/>
        <end position="223"/>
    </location>
</feature>
<evidence type="ECO:0000313" key="2">
    <source>
        <dbReference type="EMBL" id="RKP10933.1"/>
    </source>
</evidence>
<dbReference type="Gene3D" id="6.10.250.1050">
    <property type="match status" value="2"/>
</dbReference>
<dbReference type="OrthoDB" id="551302at2759"/>
<organism evidence="2 3">
    <name type="scientific">Thamnocephalis sphaerospora</name>
    <dbReference type="NCBI Taxonomy" id="78915"/>
    <lineage>
        <taxon>Eukaryota</taxon>
        <taxon>Fungi</taxon>
        <taxon>Fungi incertae sedis</taxon>
        <taxon>Zoopagomycota</taxon>
        <taxon>Zoopagomycotina</taxon>
        <taxon>Zoopagomycetes</taxon>
        <taxon>Zoopagales</taxon>
        <taxon>Sigmoideomycetaceae</taxon>
        <taxon>Thamnocephalis</taxon>
    </lineage>
</organism>
<dbReference type="InterPro" id="IPR007062">
    <property type="entry name" value="PPI-2"/>
</dbReference>
<dbReference type="Proteomes" id="UP000271241">
    <property type="component" value="Unassembled WGS sequence"/>
</dbReference>
<dbReference type="STRING" id="78915.A0A4P9XWX5"/>
<dbReference type="EMBL" id="KZ992432">
    <property type="protein sequence ID" value="RKP10933.1"/>
    <property type="molecule type" value="Genomic_DNA"/>
</dbReference>
<reference evidence="3" key="1">
    <citation type="journal article" date="2018" name="Nat. Microbiol.">
        <title>Leveraging single-cell genomics to expand the fungal tree of life.</title>
        <authorList>
            <person name="Ahrendt S.R."/>
            <person name="Quandt C.A."/>
            <person name="Ciobanu D."/>
            <person name="Clum A."/>
            <person name="Salamov A."/>
            <person name="Andreopoulos B."/>
            <person name="Cheng J.F."/>
            <person name="Woyke T."/>
            <person name="Pelin A."/>
            <person name="Henrissat B."/>
            <person name="Reynolds N.K."/>
            <person name="Benny G.L."/>
            <person name="Smith M.E."/>
            <person name="James T.Y."/>
            <person name="Grigoriev I.V."/>
        </authorList>
    </citation>
    <scope>NUCLEOTIDE SEQUENCE [LARGE SCALE GENOMIC DNA]</scope>
    <source>
        <strain evidence="3">RSA 1356</strain>
    </source>
</reference>
<dbReference type="GO" id="GO:0004864">
    <property type="term" value="F:protein phosphatase inhibitor activity"/>
    <property type="evidence" value="ECO:0007669"/>
    <property type="project" value="InterPro"/>
</dbReference>
<evidence type="ECO:0000256" key="1">
    <source>
        <dbReference type="SAM" id="MobiDB-lite"/>
    </source>
</evidence>
<keyword evidence="3" id="KW-1185">Reference proteome</keyword>
<accession>A0A4P9XWX5</accession>
<feature type="compositionally biased region" description="Pro residues" evidence="1">
    <location>
        <begin position="214"/>
        <end position="223"/>
    </location>
</feature>
<protein>
    <submittedName>
        <fullName evidence="2">Phosphatase inhibitor 2-domain-containing protein</fullName>
    </submittedName>
</protein>
<sequence>MSSPTRSQYDEIIQDVEPVAQVTASSLKPPPARGILKKPSIKFEKECKSPRLKWDEASLLITEAQRGQAKMKIDEPKTPYVYYDPSKDPELQDSAMDDIDDMPPLALSEPAHLTPGAEASTARHQEDWVSDIESEDDETKHMTEEEREKHAQFEKKRAQHYNMREAMERARQLMDEEDEEDEAGDNDDAEAGANGVASSGSRRSAAKKSRRAIPPVPSLPTSH</sequence>
<dbReference type="PANTHER" id="PTHR12398">
    <property type="entry name" value="PROTEIN PHOSPHATASE INHIBITOR"/>
    <property type="match status" value="1"/>
</dbReference>
<feature type="compositionally biased region" description="Acidic residues" evidence="1">
    <location>
        <begin position="128"/>
        <end position="137"/>
    </location>
</feature>
<dbReference type="AlphaFoldDB" id="A0A4P9XWX5"/>
<dbReference type="PANTHER" id="PTHR12398:SF20">
    <property type="entry name" value="PROTEIN PHOSPHATASE 1 REGULATORY INHIBITOR SUBUNIT 2"/>
    <property type="match status" value="1"/>
</dbReference>
<name>A0A4P9XWX5_9FUNG</name>
<gene>
    <name evidence="2" type="ORF">THASP1DRAFT_27298</name>
</gene>
<dbReference type="Pfam" id="PF04979">
    <property type="entry name" value="IPP-2"/>
    <property type="match status" value="1"/>
</dbReference>
<feature type="compositionally biased region" description="Basic and acidic residues" evidence="1">
    <location>
        <begin position="138"/>
        <end position="174"/>
    </location>
</feature>
<feature type="compositionally biased region" description="Low complexity" evidence="1">
    <location>
        <begin position="191"/>
        <end position="203"/>
    </location>
</feature>
<feature type="compositionally biased region" description="Acidic residues" evidence="1">
    <location>
        <begin position="175"/>
        <end position="190"/>
    </location>
</feature>